<protein>
    <recommendedName>
        <fullName evidence="2">Sel1-like repeat-containing protein</fullName>
    </recommendedName>
</protein>
<evidence type="ECO:0008006" key="2">
    <source>
        <dbReference type="Google" id="ProtNLM"/>
    </source>
</evidence>
<organism evidence="1">
    <name type="scientific">Moumouvirus sp. 'Monve'</name>
    <dbReference type="NCBI Taxonomy" id="1128131"/>
    <lineage>
        <taxon>Viruses</taxon>
        <taxon>Varidnaviria</taxon>
        <taxon>Bamfordvirae</taxon>
        <taxon>Nucleocytoviricota</taxon>
        <taxon>Megaviricetes</taxon>
        <taxon>Imitervirales</taxon>
        <taxon>Mimiviridae</taxon>
        <taxon>Megamimivirinae</taxon>
        <taxon>Moumouvirus</taxon>
    </lineage>
</organism>
<dbReference type="InterPro" id="IPR011990">
    <property type="entry name" value="TPR-like_helical_dom_sf"/>
</dbReference>
<dbReference type="EMBL" id="JN885999">
    <property type="protein sequence ID" value="AEX63312.1"/>
    <property type="molecule type" value="Genomic_DNA"/>
</dbReference>
<reference evidence="1" key="1">
    <citation type="submission" date="2011-10" db="EMBL/GenBank/DDBJ databases">
        <title>Provirophages and transpovirons: unique mobilome of giant viruses.</title>
        <authorList>
            <person name="Desnues C."/>
            <person name="LaScola B."/>
            <person name="Yutin N."/>
            <person name="Fournous G."/>
            <person name="Koonin E."/>
            <person name="Raoult D."/>
        </authorList>
    </citation>
    <scope>NUCLEOTIDE SEQUENCE</scope>
    <source>
        <strain evidence="1">Mv13-mv</strain>
    </source>
</reference>
<evidence type="ECO:0000313" key="1">
    <source>
        <dbReference type="EMBL" id="AEX63312.1"/>
    </source>
</evidence>
<sequence length="170" mass="20378">MIVKQNSIKSKKYYKKAAEQNLPHGLYNYGNINKHINEKKFITYMKAAQNVFFPIAYYQLGIYYMGKKNNKGKGIEYYTKAAKNHYEYAQEILGDYYKKINIDQSIYWYTLGAKQYNIICTNRLVTIYNDLKPDLIKHNYWISKYNKIKEEDNILKINKKTHLLILNMNR</sequence>
<dbReference type="Gene3D" id="1.25.40.10">
    <property type="entry name" value="Tetratricopeptide repeat domain"/>
    <property type="match status" value="1"/>
</dbReference>
<dbReference type="InterPro" id="IPR006597">
    <property type="entry name" value="Sel1-like"/>
</dbReference>
<dbReference type="SUPFAM" id="SSF81901">
    <property type="entry name" value="HCP-like"/>
    <property type="match status" value="1"/>
</dbReference>
<dbReference type="SMART" id="SM00671">
    <property type="entry name" value="SEL1"/>
    <property type="match status" value="2"/>
</dbReference>
<accession>H2EFP7</accession>
<name>H2EFP7_9VIRU</name>
<gene>
    <name evidence="1" type="ORF">mv_R1110</name>
</gene>
<proteinExistence type="predicted"/>
<dbReference type="Pfam" id="PF08238">
    <property type="entry name" value="Sel1"/>
    <property type="match status" value="3"/>
</dbReference>